<sequence>MLKIIAYVRYSNASIMFDWHIFLGVLIFFILCGILIFQNQIWEEEDYSRNKKWYKWKSSAIKANKGDLSGIYPRSKE</sequence>
<keyword evidence="1" id="KW-0472">Membrane</keyword>
<dbReference type="RefSeq" id="WP_011823776.1">
    <property type="nucleotide sequence ID" value="NC_008819.1"/>
</dbReference>
<dbReference type="HOGENOM" id="CLU_2900574_0_0_3"/>
<dbReference type="AlphaFoldDB" id="A2C2F0"/>
<protein>
    <submittedName>
        <fullName evidence="2">Uncharacterized protein</fullName>
    </submittedName>
</protein>
<organism evidence="2 3">
    <name type="scientific">Prochlorococcus marinus (strain NATL1A)</name>
    <dbReference type="NCBI Taxonomy" id="167555"/>
    <lineage>
        <taxon>Bacteria</taxon>
        <taxon>Bacillati</taxon>
        <taxon>Cyanobacteriota</taxon>
        <taxon>Cyanophyceae</taxon>
        <taxon>Synechococcales</taxon>
        <taxon>Prochlorococcaceae</taxon>
        <taxon>Prochlorococcus</taxon>
    </lineage>
</organism>
<keyword evidence="1" id="KW-1133">Transmembrane helix</keyword>
<evidence type="ECO:0000313" key="2">
    <source>
        <dbReference type="EMBL" id="ABM75660.1"/>
    </source>
</evidence>
<reference evidence="3" key="1">
    <citation type="journal article" date="2007" name="PLoS Genet.">
        <title>Patterns and implications of gene gain and loss in the evolution of Prochlorococcus.</title>
        <authorList>
            <person name="Kettler G.C."/>
            <person name="Martiny A.C."/>
            <person name="Huang K."/>
            <person name="Zucker J."/>
            <person name="Coleman M.L."/>
            <person name="Rodrigue S."/>
            <person name="Chen F."/>
            <person name="Lapidus A."/>
            <person name="Ferriera S."/>
            <person name="Johnson J."/>
            <person name="Steglich C."/>
            <person name="Church G.M."/>
            <person name="Richardson P."/>
            <person name="Chisholm S.W."/>
        </authorList>
    </citation>
    <scope>NUCLEOTIDE SEQUENCE [LARGE SCALE GENOMIC DNA]</scope>
    <source>
        <strain evidence="3">NATL1A</strain>
    </source>
</reference>
<dbReference type="KEGG" id="pme:NATL1_11021"/>
<name>A2C2F0_PROM1</name>
<evidence type="ECO:0000313" key="3">
    <source>
        <dbReference type="Proteomes" id="UP000002592"/>
    </source>
</evidence>
<gene>
    <name evidence="2" type="ordered locus">NATL1_11021</name>
</gene>
<accession>A2C2F0</accession>
<feature type="transmembrane region" description="Helical" evidence="1">
    <location>
        <begin position="20"/>
        <end position="42"/>
    </location>
</feature>
<dbReference type="eggNOG" id="ENOG50320YS">
    <property type="taxonomic scope" value="Bacteria"/>
</dbReference>
<dbReference type="Proteomes" id="UP000002592">
    <property type="component" value="Chromosome"/>
</dbReference>
<keyword evidence="1" id="KW-0812">Transmembrane</keyword>
<evidence type="ECO:0000256" key="1">
    <source>
        <dbReference type="SAM" id="Phobius"/>
    </source>
</evidence>
<proteinExistence type="predicted"/>
<dbReference type="EMBL" id="CP000553">
    <property type="protein sequence ID" value="ABM75660.1"/>
    <property type="molecule type" value="Genomic_DNA"/>
</dbReference>